<dbReference type="RefSeq" id="XP_035322479.1">
    <property type="nucleotide sequence ID" value="XM_035467513.1"/>
</dbReference>
<dbReference type="Gene3D" id="3.30.9.10">
    <property type="entry name" value="D-Amino Acid Oxidase, subunit A, domain 2"/>
    <property type="match status" value="1"/>
</dbReference>
<evidence type="ECO:0000313" key="3">
    <source>
        <dbReference type="Proteomes" id="UP000749293"/>
    </source>
</evidence>
<dbReference type="Proteomes" id="UP000749293">
    <property type="component" value="Unassembled WGS sequence"/>
</dbReference>
<proteinExistence type="predicted"/>
<dbReference type="GeneID" id="55971768"/>
<dbReference type="OrthoDB" id="429143at2759"/>
<dbReference type="EMBL" id="JAANYQ010000005">
    <property type="protein sequence ID" value="KAF4123827.1"/>
    <property type="molecule type" value="Genomic_DNA"/>
</dbReference>
<organism evidence="2 3">
    <name type="scientific">Geosmithia morbida</name>
    <dbReference type="NCBI Taxonomy" id="1094350"/>
    <lineage>
        <taxon>Eukaryota</taxon>
        <taxon>Fungi</taxon>
        <taxon>Dikarya</taxon>
        <taxon>Ascomycota</taxon>
        <taxon>Pezizomycotina</taxon>
        <taxon>Sordariomycetes</taxon>
        <taxon>Hypocreomycetidae</taxon>
        <taxon>Hypocreales</taxon>
        <taxon>Bionectriaceae</taxon>
        <taxon>Geosmithia</taxon>
    </lineage>
</organism>
<evidence type="ECO:0000259" key="1">
    <source>
        <dbReference type="Pfam" id="PF01266"/>
    </source>
</evidence>
<gene>
    <name evidence="2" type="ORF">GMORB2_5543</name>
</gene>
<comment type="caution">
    <text evidence="2">The sequence shown here is derived from an EMBL/GenBank/DDBJ whole genome shotgun (WGS) entry which is preliminary data.</text>
</comment>
<feature type="domain" description="FAD dependent oxidoreductase" evidence="1">
    <location>
        <begin position="40"/>
        <end position="415"/>
    </location>
</feature>
<protein>
    <submittedName>
        <fullName evidence="2">Glycine/D-amino acid oxidase (Deaminating)</fullName>
    </submittedName>
</protein>
<dbReference type="Gene3D" id="3.50.50.60">
    <property type="entry name" value="FAD/NAD(P)-binding domain"/>
    <property type="match status" value="1"/>
</dbReference>
<keyword evidence="3" id="KW-1185">Reference proteome</keyword>
<reference evidence="2" key="1">
    <citation type="submission" date="2020-03" db="EMBL/GenBank/DDBJ databases">
        <title>Site-based positive gene gene selection in Geosmithia morbida across the United States reveals a broad range of putative effectors and factors for local host and environmental adapation.</title>
        <authorList>
            <person name="Onufrak A."/>
            <person name="Murdoch R.W."/>
            <person name="Gazis R."/>
            <person name="Huff M."/>
            <person name="Staton M."/>
            <person name="Klingeman W."/>
            <person name="Hadziabdic D."/>
        </authorList>
    </citation>
    <scope>NUCLEOTIDE SEQUENCE</scope>
    <source>
        <strain evidence="2">1262</strain>
    </source>
</reference>
<dbReference type="InterPro" id="IPR036188">
    <property type="entry name" value="FAD/NAD-bd_sf"/>
</dbReference>
<dbReference type="GO" id="GO:0005737">
    <property type="term" value="C:cytoplasm"/>
    <property type="evidence" value="ECO:0007669"/>
    <property type="project" value="TreeGrafter"/>
</dbReference>
<dbReference type="SUPFAM" id="SSF51905">
    <property type="entry name" value="FAD/NAD(P)-binding domain"/>
    <property type="match status" value="1"/>
</dbReference>
<name>A0A9P5D2G1_9HYPO</name>
<dbReference type="PANTHER" id="PTHR13847">
    <property type="entry name" value="SARCOSINE DEHYDROGENASE-RELATED"/>
    <property type="match status" value="1"/>
</dbReference>
<dbReference type="Pfam" id="PF01266">
    <property type="entry name" value="DAO"/>
    <property type="match status" value="1"/>
</dbReference>
<evidence type="ECO:0000313" key="2">
    <source>
        <dbReference type="EMBL" id="KAF4123827.1"/>
    </source>
</evidence>
<dbReference type="AlphaFoldDB" id="A0A9P5D2G1"/>
<dbReference type="PANTHER" id="PTHR13847:SF279">
    <property type="entry name" value="FAD DEPENDENT OXIDOREDUCTASE DOMAIN-CONTAINING PROTEIN-RELATED"/>
    <property type="match status" value="1"/>
</dbReference>
<dbReference type="InterPro" id="IPR006076">
    <property type="entry name" value="FAD-dep_OxRdtase"/>
</dbReference>
<sequence length="464" mass="50307">MSSSSGSPFPSDKATEPYWRSTTLPIDTCRSTPDLPPCADIVIIGAGYCGASIAHHLLAEIARQGIADPSIVILEARQACSGATGRNGGHLKPDPYLRAAQVLGTHGKSVAEHVAVFEARQVQELKELVEECGIDCDFEETMVTDVCLGDEISDKMAQALERTVAAGVSTALAAQHDAGPEAERISGVRGAKSCLKYKAARLWPYRLVCHMLEACVSRGVNLQTMTPVTSVSTCDDGVRSIVATPRGSITTSIVIHATNGYSSALLPELRDKVVPVRGICARLTGPAPHPPIADSHMLRINDSEYDYLLPRPDGSIIVGGGRRDYFHDLASWFNVSDDGSLIEEACHYFDGYMQRHFIGWEDADIRTDQIWTGIMGYSSDGFPYIGAVPARPGTYVCAGFTGHGMPQIFNSAKYISLLVLNGTVDAQHTVPLPYQINPERWDSTREHSSLTLWRSVMVSRGSRD</sequence>
<accession>A0A9P5D2G1</accession>